<reference evidence="7 9" key="2">
    <citation type="submission" date="2020-05" db="EMBL/GenBank/DDBJ databases">
        <title>FDA dAtabase for Regulatory Grade micrObial Sequences (FDA-ARGOS): Supporting development and validation of Infectious Disease Dx tests.</title>
        <authorList>
            <person name="Bojja K."/>
            <person name="Kessler A."/>
            <person name="Tallon L."/>
            <person name="Sadzewicz L."/>
            <person name="Zhao X."/>
            <person name="Vavikolanu K."/>
            <person name="Mehta A."/>
            <person name="Aluvathingal J."/>
            <person name="Nadendla S."/>
            <person name="Myers T."/>
            <person name="Yan Y."/>
            <person name="Sichtig H."/>
        </authorList>
    </citation>
    <scope>NUCLEOTIDE SEQUENCE [LARGE SCALE GENOMIC DNA]</scope>
    <source>
        <strain evidence="7 9">FDAARGOS_763</strain>
    </source>
</reference>
<protein>
    <submittedName>
        <fullName evidence="5">Integration host factor subunit beta</fullName>
    </submittedName>
</protein>
<dbReference type="AlphaFoldDB" id="A0A081U4W5"/>
<dbReference type="SUPFAM" id="SSF47729">
    <property type="entry name" value="IHF-like DNA-binding proteins"/>
    <property type="match status" value="1"/>
</dbReference>
<dbReference type="PANTHER" id="PTHR33175">
    <property type="entry name" value="DNA-BINDING PROTEIN HU"/>
    <property type="match status" value="1"/>
</dbReference>
<evidence type="ECO:0000313" key="6">
    <source>
        <dbReference type="EMBL" id="QCQ35091.1"/>
    </source>
</evidence>
<evidence type="ECO:0000313" key="8">
    <source>
        <dbReference type="Proteomes" id="UP000028294"/>
    </source>
</evidence>
<dbReference type="EMBL" id="CP054003">
    <property type="protein sequence ID" value="QKH85935.1"/>
    <property type="molecule type" value="Genomic_DNA"/>
</dbReference>
<dbReference type="Proteomes" id="UP000501467">
    <property type="component" value="Chromosome"/>
</dbReference>
<sequence length="95" mass="10749">MTKADIINRISEEQGIDRKTVALVIEGFMKCVKDALGRGRSVFLRGFGTFSLKKRAAKKAQNIQQHITICIPTRKVPHFKPSESFLSCREGDNRK</sequence>
<evidence type="ECO:0000313" key="7">
    <source>
        <dbReference type="EMBL" id="QKH85935.1"/>
    </source>
</evidence>
<evidence type="ECO:0000256" key="4">
    <source>
        <dbReference type="RuleBase" id="RU003939"/>
    </source>
</evidence>
<evidence type="ECO:0000256" key="3">
    <source>
        <dbReference type="ARBA" id="ARBA00023125"/>
    </source>
</evidence>
<dbReference type="GeneID" id="99669453"/>
<dbReference type="GO" id="GO:0003677">
    <property type="term" value="F:DNA binding"/>
    <property type="evidence" value="ECO:0007669"/>
    <property type="project" value="UniProtKB-KW"/>
</dbReference>
<evidence type="ECO:0000313" key="10">
    <source>
        <dbReference type="Proteomes" id="UP001079672"/>
    </source>
</evidence>
<evidence type="ECO:0000313" key="5">
    <source>
        <dbReference type="EMBL" id="MCZ2688446.1"/>
    </source>
</evidence>
<dbReference type="SMART" id="SM00411">
    <property type="entry name" value="BHL"/>
    <property type="match status" value="1"/>
</dbReference>
<evidence type="ECO:0000256" key="2">
    <source>
        <dbReference type="ARBA" id="ARBA00023067"/>
    </source>
</evidence>
<dbReference type="Pfam" id="PF00216">
    <property type="entry name" value="Bac_DNA_binding"/>
    <property type="match status" value="1"/>
</dbReference>
<dbReference type="InterPro" id="IPR010992">
    <property type="entry name" value="IHF-like_DNA-bd_dom_sf"/>
</dbReference>
<keyword evidence="2" id="KW-0226">DNA condensation</keyword>
<dbReference type="GO" id="GO:0005829">
    <property type="term" value="C:cytosol"/>
    <property type="evidence" value="ECO:0007669"/>
    <property type="project" value="TreeGrafter"/>
</dbReference>
<dbReference type="Gene3D" id="4.10.520.10">
    <property type="entry name" value="IHF-like DNA-binding proteins"/>
    <property type="match status" value="1"/>
</dbReference>
<dbReference type="Proteomes" id="UP000028294">
    <property type="component" value="Chromosome"/>
</dbReference>
<name>A0A081U4W5_BACFG</name>
<dbReference type="RefSeq" id="WP_005781872.1">
    <property type="nucleotide sequence ID" value="NZ_CP018937.1"/>
</dbReference>
<dbReference type="EMBL" id="JAPTZU010000007">
    <property type="protein sequence ID" value="MCZ2688446.1"/>
    <property type="molecule type" value="Genomic_DNA"/>
</dbReference>
<gene>
    <name evidence="7" type="ORF">FOC69_16855</name>
    <name evidence="6" type="ORF">IA74_002690</name>
    <name evidence="5" type="ORF">O1433_13155</name>
</gene>
<keyword evidence="3" id="KW-0238">DNA-binding</keyword>
<dbReference type="PANTHER" id="PTHR33175:SF3">
    <property type="entry name" value="DNA-BINDING PROTEIN HU-BETA"/>
    <property type="match status" value="1"/>
</dbReference>
<proteinExistence type="inferred from homology"/>
<reference evidence="6 8" key="1">
    <citation type="submission" date="2019-03" db="EMBL/GenBank/DDBJ databases">
        <title>Complete genome assembly of MDR B. fragilis.</title>
        <authorList>
            <person name="Sydenham T.V."/>
            <person name="Hasman H."/>
            <person name="Justesen U.S."/>
        </authorList>
    </citation>
    <scope>NUCLEOTIDE SEQUENCE [LARGE SCALE GENOMIC DNA]</scope>
    <source>
        <strain evidence="6 8">DCMOUH0067B</strain>
    </source>
</reference>
<dbReference type="GO" id="GO:0030261">
    <property type="term" value="P:chromosome condensation"/>
    <property type="evidence" value="ECO:0007669"/>
    <property type="project" value="UniProtKB-KW"/>
</dbReference>
<dbReference type="InterPro" id="IPR000119">
    <property type="entry name" value="Hist_DNA-bd"/>
</dbReference>
<dbReference type="Proteomes" id="UP001079672">
    <property type="component" value="Unassembled WGS sequence"/>
</dbReference>
<comment type="similarity">
    <text evidence="1 4">Belongs to the bacterial histone-like protein family.</text>
</comment>
<reference evidence="5" key="3">
    <citation type="submission" date="2022-12" db="EMBL/GenBank/DDBJ databases">
        <title>Development of a Multilocus Sequence Typing Scheme for Bacteroides fragilis Based on Whole Genome Sequencing Data and Clinical Application.</title>
        <authorList>
            <person name="Nielsen F.D."/>
            <person name="Justesen U.S."/>
        </authorList>
    </citation>
    <scope>NUCLEOTIDE SEQUENCE</scope>
    <source>
        <strain evidence="5">BF_AM_ODE_DK_2015_4</strain>
    </source>
</reference>
<accession>A0A081U4W5</accession>
<evidence type="ECO:0000256" key="1">
    <source>
        <dbReference type="ARBA" id="ARBA00010529"/>
    </source>
</evidence>
<evidence type="ECO:0000313" key="9">
    <source>
        <dbReference type="Proteomes" id="UP000501467"/>
    </source>
</evidence>
<organism evidence="5 10">
    <name type="scientific">Bacteroides fragilis</name>
    <dbReference type="NCBI Taxonomy" id="817"/>
    <lineage>
        <taxon>Bacteria</taxon>
        <taxon>Pseudomonadati</taxon>
        <taxon>Bacteroidota</taxon>
        <taxon>Bacteroidia</taxon>
        <taxon>Bacteroidales</taxon>
        <taxon>Bacteroidaceae</taxon>
        <taxon>Bacteroides</taxon>
    </lineage>
</organism>
<dbReference type="EMBL" id="CP036553">
    <property type="protein sequence ID" value="QCQ35091.1"/>
    <property type="molecule type" value="Genomic_DNA"/>
</dbReference>
<dbReference type="CDD" id="cd13836">
    <property type="entry name" value="IHF_B"/>
    <property type="match status" value="1"/>
</dbReference>
<dbReference type="GO" id="GO:0030527">
    <property type="term" value="F:structural constituent of chromatin"/>
    <property type="evidence" value="ECO:0007669"/>
    <property type="project" value="InterPro"/>
</dbReference>